<feature type="transmembrane region" description="Helical" evidence="7">
    <location>
        <begin position="259"/>
        <end position="280"/>
    </location>
</feature>
<comment type="subcellular location">
    <subcellularLocation>
        <location evidence="1">Cell membrane</location>
        <topology evidence="1">Multi-pass membrane protein</topology>
    </subcellularLocation>
</comment>
<evidence type="ECO:0000256" key="6">
    <source>
        <dbReference type="ARBA" id="ARBA00023136"/>
    </source>
</evidence>
<evidence type="ECO:0000256" key="7">
    <source>
        <dbReference type="SAM" id="Phobius"/>
    </source>
</evidence>
<evidence type="ECO:0000256" key="1">
    <source>
        <dbReference type="ARBA" id="ARBA00004651"/>
    </source>
</evidence>
<dbReference type="InterPro" id="IPR003439">
    <property type="entry name" value="ABC_transporter-like_ATP-bd"/>
</dbReference>
<name>A0ABP3DLF8_9ACTN</name>
<evidence type="ECO:0000259" key="8">
    <source>
        <dbReference type="PROSITE" id="PS50893"/>
    </source>
</evidence>
<dbReference type="PROSITE" id="PS50929">
    <property type="entry name" value="ABC_TM1F"/>
    <property type="match status" value="1"/>
</dbReference>
<evidence type="ECO:0000313" key="10">
    <source>
        <dbReference type="EMBL" id="GAA0235551.1"/>
    </source>
</evidence>
<keyword evidence="6 7" id="KW-0472">Membrane</keyword>
<reference evidence="11" key="1">
    <citation type="journal article" date="2019" name="Int. J. Syst. Evol. Microbiol.">
        <title>The Global Catalogue of Microorganisms (GCM) 10K type strain sequencing project: providing services to taxonomists for standard genome sequencing and annotation.</title>
        <authorList>
            <consortium name="The Broad Institute Genomics Platform"/>
            <consortium name="The Broad Institute Genome Sequencing Center for Infectious Disease"/>
            <person name="Wu L."/>
            <person name="Ma J."/>
        </authorList>
    </citation>
    <scope>NUCLEOTIDE SEQUENCE [LARGE SCALE GENOMIC DNA]</scope>
    <source>
        <strain evidence="11">JCM 10425</strain>
    </source>
</reference>
<feature type="domain" description="ABC transporter" evidence="8">
    <location>
        <begin position="340"/>
        <end position="572"/>
    </location>
</feature>
<dbReference type="Proteomes" id="UP001500967">
    <property type="component" value="Unassembled WGS sequence"/>
</dbReference>
<dbReference type="InterPro" id="IPR003593">
    <property type="entry name" value="AAA+_ATPase"/>
</dbReference>
<keyword evidence="11" id="KW-1185">Reference proteome</keyword>
<feature type="transmembrane region" description="Helical" evidence="7">
    <location>
        <begin position="142"/>
        <end position="162"/>
    </location>
</feature>
<evidence type="ECO:0000256" key="3">
    <source>
        <dbReference type="ARBA" id="ARBA00022741"/>
    </source>
</evidence>
<dbReference type="PANTHER" id="PTHR24221">
    <property type="entry name" value="ATP-BINDING CASSETTE SUB-FAMILY B"/>
    <property type="match status" value="1"/>
</dbReference>
<sequence>MILPVATARRTGAWLGAELRARTTEGLLTLVVGLVAAASSIVPVYTLGYLVDQVRAGAPTGVIVQVSAVVLVAAVVSGAAMGLSLVLIARLCGRILADLREQVVDRALTLPTPVLERAGKGDLLSRVGADVAAIGNAVTQTVPNLVTSVLLGALSLVAMAGIDWRLGLAGVVAVPAYALALRWYLPRSAPGYRAEREAVAERGQLLVDSAQGLRTVHAYRLEQRHLADIDRASLRARDVLVSLFDLFTRFVGRVNRAEFVGLSAILIAGFFLVDAGAVTVGETSAAAVLFHRLFNPIGMLLFSFDDIQAGGASLARLVGVVDMPSPPAPPDGPSPADASLELSGIDFSYDGAAQVLFGVGLRVEPGERVALVGSTGAGKSTLALIAAGSLRPTHGVASIGGVPVESLADPRRHVAIVSQETHVFAGTLLADLRLAAPEATRDDASAALATVGALGWVSALDQGLDTPVGEGGHELTPAQAQQLALARLVLLDPAIAILDEATAEAGSAGARDLEDSAAAATAGRTTLVVAHRLTQAASADRIVVLEHGRIAETGSHPELVAAGGRYAQLWAAWEGRTPSAVR</sequence>
<dbReference type="Pfam" id="PF00005">
    <property type="entry name" value="ABC_tran"/>
    <property type="match status" value="1"/>
</dbReference>
<organism evidence="10 11">
    <name type="scientific">Cryptosporangium japonicum</name>
    <dbReference type="NCBI Taxonomy" id="80872"/>
    <lineage>
        <taxon>Bacteria</taxon>
        <taxon>Bacillati</taxon>
        <taxon>Actinomycetota</taxon>
        <taxon>Actinomycetes</taxon>
        <taxon>Cryptosporangiales</taxon>
        <taxon>Cryptosporangiaceae</taxon>
        <taxon>Cryptosporangium</taxon>
    </lineage>
</organism>
<keyword evidence="2 7" id="KW-0812">Transmembrane</keyword>
<dbReference type="InterPro" id="IPR011527">
    <property type="entry name" value="ABC1_TM_dom"/>
</dbReference>
<dbReference type="InterPro" id="IPR039421">
    <property type="entry name" value="Type_1_exporter"/>
</dbReference>
<dbReference type="RefSeq" id="WP_344648578.1">
    <property type="nucleotide sequence ID" value="NZ_BAAAGX010000008.1"/>
</dbReference>
<gene>
    <name evidence="10" type="ORF">GCM10009539_21050</name>
</gene>
<protein>
    <submittedName>
        <fullName evidence="10">ABC transporter ATP-binding protein</fullName>
    </submittedName>
</protein>
<proteinExistence type="predicted"/>
<dbReference type="Gene3D" id="1.20.1560.10">
    <property type="entry name" value="ABC transporter type 1, transmembrane domain"/>
    <property type="match status" value="1"/>
</dbReference>
<keyword evidence="3" id="KW-0547">Nucleotide-binding</keyword>
<feature type="transmembrane region" description="Helical" evidence="7">
    <location>
        <begin position="168"/>
        <end position="185"/>
    </location>
</feature>
<dbReference type="CDD" id="cd07346">
    <property type="entry name" value="ABC_6TM_exporters"/>
    <property type="match status" value="1"/>
</dbReference>
<evidence type="ECO:0000313" key="11">
    <source>
        <dbReference type="Proteomes" id="UP001500967"/>
    </source>
</evidence>
<dbReference type="SUPFAM" id="SSF52540">
    <property type="entry name" value="P-loop containing nucleoside triphosphate hydrolases"/>
    <property type="match status" value="1"/>
</dbReference>
<evidence type="ECO:0000259" key="9">
    <source>
        <dbReference type="PROSITE" id="PS50929"/>
    </source>
</evidence>
<feature type="transmembrane region" description="Helical" evidence="7">
    <location>
        <begin position="62"/>
        <end position="89"/>
    </location>
</feature>
<dbReference type="InterPro" id="IPR036640">
    <property type="entry name" value="ABC1_TM_sf"/>
</dbReference>
<dbReference type="Pfam" id="PF00664">
    <property type="entry name" value="ABC_membrane"/>
    <property type="match status" value="1"/>
</dbReference>
<comment type="caution">
    <text evidence="10">The sequence shown here is derived from an EMBL/GenBank/DDBJ whole genome shotgun (WGS) entry which is preliminary data.</text>
</comment>
<keyword evidence="5 7" id="KW-1133">Transmembrane helix</keyword>
<evidence type="ECO:0000256" key="4">
    <source>
        <dbReference type="ARBA" id="ARBA00022840"/>
    </source>
</evidence>
<keyword evidence="4 10" id="KW-0067">ATP-binding</keyword>
<dbReference type="PANTHER" id="PTHR24221:SF654">
    <property type="entry name" value="ATP-BINDING CASSETTE SUB-FAMILY B MEMBER 6"/>
    <property type="match status" value="1"/>
</dbReference>
<accession>A0ABP3DLF8</accession>
<dbReference type="Gene3D" id="3.40.50.300">
    <property type="entry name" value="P-loop containing nucleotide triphosphate hydrolases"/>
    <property type="match status" value="1"/>
</dbReference>
<evidence type="ECO:0000256" key="5">
    <source>
        <dbReference type="ARBA" id="ARBA00022989"/>
    </source>
</evidence>
<dbReference type="GO" id="GO:0005524">
    <property type="term" value="F:ATP binding"/>
    <property type="evidence" value="ECO:0007669"/>
    <property type="project" value="UniProtKB-KW"/>
</dbReference>
<feature type="transmembrane region" description="Helical" evidence="7">
    <location>
        <begin position="27"/>
        <end position="50"/>
    </location>
</feature>
<dbReference type="EMBL" id="BAAAGX010000008">
    <property type="protein sequence ID" value="GAA0235551.1"/>
    <property type="molecule type" value="Genomic_DNA"/>
</dbReference>
<dbReference type="SMART" id="SM00382">
    <property type="entry name" value="AAA"/>
    <property type="match status" value="1"/>
</dbReference>
<evidence type="ECO:0000256" key="2">
    <source>
        <dbReference type="ARBA" id="ARBA00022692"/>
    </source>
</evidence>
<feature type="domain" description="ABC transmembrane type-1" evidence="9">
    <location>
        <begin position="27"/>
        <end position="309"/>
    </location>
</feature>
<dbReference type="InterPro" id="IPR027417">
    <property type="entry name" value="P-loop_NTPase"/>
</dbReference>
<dbReference type="SUPFAM" id="SSF90123">
    <property type="entry name" value="ABC transporter transmembrane region"/>
    <property type="match status" value="1"/>
</dbReference>
<dbReference type="PROSITE" id="PS50893">
    <property type="entry name" value="ABC_TRANSPORTER_2"/>
    <property type="match status" value="1"/>
</dbReference>